<sequence>MASWKIKGYVSDSEDEDEDAYNKNTIVHQHDGLLQLSQKRISTITAVETNAVNSVSSENVPKKSENNHTVQYQCSTDRADCLPSTSQNTGQAVVRLAGSQQLTSQNDVASTAEKLEKSISEGLSLVRDVLAFSTQSPRPQSSVTELDESPLSTPPDSPSSSQKLIEAVPFTTPTAVAVLSQPYDQLVPNPTSSIRRGDLHQVPQRNFRTRKANQINPYSLEWARYLKQCNERGIKPVRIANPPSLSRSIQADETQASSFEDDSQQQESMEPEASIAYAPGNLNKGPTDLIIPSSPTDLNNADAALETEDLPDLDLLMQKTYHKNSRTTCRTSKVHKPDRLVLENSENVYDLPSSGEESRRNKPSRPHYSAQIQCDSLPSPPRSMSVDSTDPLLLPEKSVHISSQDVLPTPLLSSAPRRNRWVVEDDTQSSPENDQARQMSESAESNSSDTDADNSKTVRIMQKKVKGVLPASWWNIARARQEVVAEKREMVQKSLRKDDRAGVAQHKTRPTPLRTTQVERNPDEDLLSEESSEEMVKSPLKHFAPRSSARSAVMTPAAWDGEATEVFDDDAIDPMLPVRERINTASRKRKVNPHHPGIIKHRRYLSTDGMSMSRGRLESRPRSHQPHKRRHTTTTHDLVHVLDAPDLQASTTQRRPHFLRVAARRAKEKPHLRGTRASHKSVHLSDDANPDAVLQKLKTRTNSLLDNRTAQRNFQTTVVSPEEPHRIESNPGARPQQAKDVAQLPANALIIQCGRLEEHQLRLTRLRSLLPRSNRSGQGQFEHLFSVVRDAQAESPLLDARPRHPRSLVVSAAFPTSGQTAPQPLPKDGASRPALGMASTTEARPRKMRKQKPVHKPQLQQSLLASAAPDTQALEVLIGKTDPSVRAILEQEFAKHQPAWFQGSKTGICLANNSTQGHFYVFLQVLKSYLPMALQDADSDREMRELKSFVHRLIPNRASIGAQGQVGDKTHDVLEYDILVARNVFDLHTCLLSLTPTWAPLPRLLEMKVNFSHAHHEICLIALQAWRTIYDAHHSHPPVVQGLGSWLYTMFEQLLERWSSAEDDARNEALNSVHWISEEVIRKAIEHNRQQVTSMLTLTVSNLTRAANDAVSVMEIDLLFNFERYSAVLNTFSKTPDMDTTIICVLLEVCIVYAGQKLLSSRTSNSLPLLSGVRQALATVTSIDSLLDTKTYHAMVKAYFAVASLTVGRHEKSWDEFFEPTSSYSFDMFISQPHLQIMKTYFYHLLLEQDPSSYLMELRSPVLTHWLHVLLEPKHDLSISLLTASIFRHERDSLAMHTLTSKFYAPDSPVLEQDVFEAISEVRHAAVTHVIHYLHIHEHSSEAEWLMGGLDDGDSVRMLREMFSTMKVNWIALSEDPGEQDVYTILIHTALEQFEAYPRTDFKIDQWYFNPATFPQARKKSLGRLLDHEKNSNRDFTEEARELLNIEVKYALKHDRLQGLAHELKEVLLARPAQQSATMIANKRAVFIRDVLVPTLTGSDRYSKDVRLVVIGSLEHAVDNLECMFDATDIPAREIFLEAIIATSPAMVQVLANDDEEEKNLVYKLVRLLFEWSVATFEILPQGFINDDLPRICELAGIDSTEAALCLLHSVSQKA</sequence>
<dbReference type="PANTHER" id="PTHR28122">
    <property type="entry name" value="E3 UBIQUITIN-PROTEIN LIGASE SUBSTRATE RECEPTOR MMS22"/>
    <property type="match status" value="1"/>
</dbReference>
<keyword evidence="3" id="KW-1185">Reference proteome</keyword>
<organism evidence="2 3">
    <name type="scientific">Lithohypha guttulata</name>
    <dbReference type="NCBI Taxonomy" id="1690604"/>
    <lineage>
        <taxon>Eukaryota</taxon>
        <taxon>Fungi</taxon>
        <taxon>Dikarya</taxon>
        <taxon>Ascomycota</taxon>
        <taxon>Pezizomycotina</taxon>
        <taxon>Eurotiomycetes</taxon>
        <taxon>Chaetothyriomycetidae</taxon>
        <taxon>Chaetothyriales</taxon>
        <taxon>Trichomeriaceae</taxon>
        <taxon>Lithohypha</taxon>
    </lineage>
</organism>
<evidence type="ECO:0000313" key="2">
    <source>
        <dbReference type="EMBL" id="KAK5081221.1"/>
    </source>
</evidence>
<feature type="region of interest" description="Disordered" evidence="1">
    <location>
        <begin position="344"/>
        <end position="390"/>
    </location>
</feature>
<evidence type="ECO:0000313" key="3">
    <source>
        <dbReference type="Proteomes" id="UP001309876"/>
    </source>
</evidence>
<feature type="compositionally biased region" description="Basic residues" evidence="1">
    <location>
        <begin position="622"/>
        <end position="633"/>
    </location>
</feature>
<feature type="compositionally biased region" description="Polar residues" evidence="1">
    <location>
        <begin position="243"/>
        <end position="254"/>
    </location>
</feature>
<protein>
    <submittedName>
        <fullName evidence="2">Uncharacterized protein</fullName>
    </submittedName>
</protein>
<feature type="region of interest" description="Disordered" evidence="1">
    <location>
        <begin position="716"/>
        <end position="739"/>
    </location>
</feature>
<proteinExistence type="predicted"/>
<dbReference type="EMBL" id="JAVRRJ010000010">
    <property type="protein sequence ID" value="KAK5081221.1"/>
    <property type="molecule type" value="Genomic_DNA"/>
</dbReference>
<feature type="region of interest" description="Disordered" evidence="1">
    <location>
        <begin position="237"/>
        <end position="271"/>
    </location>
</feature>
<dbReference type="Proteomes" id="UP001309876">
    <property type="component" value="Unassembled WGS sequence"/>
</dbReference>
<feature type="region of interest" description="Disordered" evidence="1">
    <location>
        <begin position="494"/>
        <end position="533"/>
    </location>
</feature>
<feature type="compositionally biased region" description="Polar residues" evidence="1">
    <location>
        <begin position="134"/>
        <end position="144"/>
    </location>
</feature>
<accession>A0AAN7STT6</accession>
<feature type="compositionally biased region" description="Basic residues" evidence="1">
    <location>
        <begin position="846"/>
        <end position="855"/>
    </location>
</feature>
<comment type="caution">
    <text evidence="2">The sequence shown here is derived from an EMBL/GenBank/DDBJ whole genome shotgun (WGS) entry which is preliminary data.</text>
</comment>
<gene>
    <name evidence="2" type="ORF">LTR05_008015</name>
</gene>
<dbReference type="PANTHER" id="PTHR28122:SF1">
    <property type="entry name" value="E3 UBIQUITIN-PROTEIN LIGASE SUBSTRATE RECEPTOR MMS22"/>
    <property type="match status" value="1"/>
</dbReference>
<dbReference type="GO" id="GO:0005634">
    <property type="term" value="C:nucleus"/>
    <property type="evidence" value="ECO:0007669"/>
    <property type="project" value="InterPro"/>
</dbReference>
<dbReference type="GO" id="GO:0035361">
    <property type="term" value="C:Cul8-RING ubiquitin ligase complex"/>
    <property type="evidence" value="ECO:0007669"/>
    <property type="project" value="TreeGrafter"/>
</dbReference>
<feature type="region of interest" description="Disordered" evidence="1">
    <location>
        <begin position="612"/>
        <end position="633"/>
    </location>
</feature>
<feature type="region of interest" description="Disordered" evidence="1">
    <location>
        <begin position="134"/>
        <end position="162"/>
    </location>
</feature>
<dbReference type="GO" id="GO:0031297">
    <property type="term" value="P:replication fork processing"/>
    <property type="evidence" value="ECO:0007669"/>
    <property type="project" value="InterPro"/>
</dbReference>
<feature type="compositionally biased region" description="Acidic residues" evidence="1">
    <location>
        <begin position="522"/>
        <end position="533"/>
    </location>
</feature>
<feature type="compositionally biased region" description="Polar residues" evidence="1">
    <location>
        <begin position="428"/>
        <end position="449"/>
    </location>
</feature>
<dbReference type="GO" id="GO:0000724">
    <property type="term" value="P:double-strand break repair via homologous recombination"/>
    <property type="evidence" value="ECO:0007669"/>
    <property type="project" value="TreeGrafter"/>
</dbReference>
<dbReference type="Pfam" id="PF09462">
    <property type="entry name" value="Mus7"/>
    <property type="match status" value="1"/>
</dbReference>
<evidence type="ECO:0000256" key="1">
    <source>
        <dbReference type="SAM" id="MobiDB-lite"/>
    </source>
</evidence>
<feature type="region of interest" description="Disordered" evidence="1">
    <location>
        <begin position="417"/>
        <end position="457"/>
    </location>
</feature>
<feature type="region of interest" description="Disordered" evidence="1">
    <location>
        <begin position="814"/>
        <end position="858"/>
    </location>
</feature>
<dbReference type="InterPro" id="IPR019021">
    <property type="entry name" value="Mms22"/>
</dbReference>
<name>A0AAN7STT6_9EURO</name>
<reference evidence="2 3" key="1">
    <citation type="submission" date="2023-08" db="EMBL/GenBank/DDBJ databases">
        <title>Black Yeasts Isolated from many extreme environments.</title>
        <authorList>
            <person name="Coleine C."/>
            <person name="Stajich J.E."/>
            <person name="Selbmann L."/>
        </authorList>
    </citation>
    <scope>NUCLEOTIDE SEQUENCE [LARGE SCALE GENOMIC DNA]</scope>
    <source>
        <strain evidence="2 3">CCFEE 5910</strain>
    </source>
</reference>